<feature type="region of interest" description="Disordered" evidence="1">
    <location>
        <begin position="389"/>
        <end position="411"/>
    </location>
</feature>
<protein>
    <submittedName>
        <fullName evidence="3">OSJNBa0006M15.5 protein</fullName>
    </submittedName>
    <submittedName>
        <fullName evidence="4">OSJNBa0027G07.23 protein</fullName>
    </submittedName>
</protein>
<reference evidence="5" key="3">
    <citation type="journal article" date="2008" name="Nucleic Acids Res.">
        <title>The rice annotation project database (RAP-DB): 2008 update.</title>
        <authorList>
            <consortium name="The rice annotation project (RAP)"/>
        </authorList>
    </citation>
    <scope>GENOME REANNOTATION</scope>
    <source>
        <strain evidence="5">cv. Nipponbare</strain>
    </source>
</reference>
<feature type="compositionally biased region" description="Polar residues" evidence="1">
    <location>
        <begin position="397"/>
        <end position="411"/>
    </location>
</feature>
<dbReference type="InterPro" id="IPR013103">
    <property type="entry name" value="RVT_2"/>
</dbReference>
<reference evidence="5" key="2">
    <citation type="journal article" date="2005" name="Nature">
        <title>The map-based sequence of the rice genome.</title>
        <authorList>
            <consortium name="International rice genome sequencing project (IRGSP)"/>
            <person name="Matsumoto T."/>
            <person name="Wu J."/>
            <person name="Kanamori H."/>
            <person name="Katayose Y."/>
            <person name="Fujisawa M."/>
            <person name="Namiki N."/>
            <person name="Mizuno H."/>
            <person name="Yamamoto K."/>
            <person name="Antonio B.A."/>
            <person name="Baba T."/>
            <person name="Sakata K."/>
            <person name="Nagamura Y."/>
            <person name="Aoki H."/>
            <person name="Arikawa K."/>
            <person name="Arita K."/>
            <person name="Bito T."/>
            <person name="Chiden Y."/>
            <person name="Fujitsuka N."/>
            <person name="Fukunaka R."/>
            <person name="Hamada M."/>
            <person name="Harada C."/>
            <person name="Hayashi A."/>
            <person name="Hijishita S."/>
            <person name="Honda M."/>
            <person name="Hosokawa S."/>
            <person name="Ichikawa Y."/>
            <person name="Idonuma A."/>
            <person name="Iijima M."/>
            <person name="Ikeda M."/>
            <person name="Ikeno M."/>
            <person name="Ito K."/>
            <person name="Ito S."/>
            <person name="Ito T."/>
            <person name="Ito Y."/>
            <person name="Ito Y."/>
            <person name="Iwabuchi A."/>
            <person name="Kamiya K."/>
            <person name="Karasawa W."/>
            <person name="Kurita K."/>
            <person name="Katagiri S."/>
            <person name="Kikuta A."/>
            <person name="Kobayashi H."/>
            <person name="Kobayashi N."/>
            <person name="Machita K."/>
            <person name="Maehara T."/>
            <person name="Masukawa M."/>
            <person name="Mizubayashi T."/>
            <person name="Mukai Y."/>
            <person name="Nagasaki H."/>
            <person name="Nagata Y."/>
            <person name="Naito S."/>
            <person name="Nakashima M."/>
            <person name="Nakama Y."/>
            <person name="Nakamichi Y."/>
            <person name="Nakamura M."/>
            <person name="Meguro A."/>
            <person name="Negishi M."/>
            <person name="Ohta I."/>
            <person name="Ohta T."/>
            <person name="Okamoto M."/>
            <person name="Ono N."/>
            <person name="Saji S."/>
            <person name="Sakaguchi M."/>
            <person name="Sakai K."/>
            <person name="Shibata M."/>
            <person name="Shimokawa T."/>
            <person name="Song J."/>
            <person name="Takazaki Y."/>
            <person name="Terasawa K."/>
            <person name="Tsugane M."/>
            <person name="Tsuji K."/>
            <person name="Ueda S."/>
            <person name="Waki K."/>
            <person name="Yamagata H."/>
            <person name="Yamamoto M."/>
            <person name="Yamamoto S."/>
            <person name="Yamane H."/>
            <person name="Yoshiki S."/>
            <person name="Yoshihara R."/>
            <person name="Yukawa K."/>
            <person name="Zhong H."/>
            <person name="Yano M."/>
            <person name="Yuan Q."/>
            <person name="Ouyang S."/>
            <person name="Liu J."/>
            <person name="Jones K.M."/>
            <person name="Gansberger K."/>
            <person name="Moffat K."/>
            <person name="Hill J."/>
            <person name="Bera J."/>
            <person name="Fadrosh D."/>
            <person name="Jin S."/>
            <person name="Johri S."/>
            <person name="Kim M."/>
            <person name="Overton L."/>
            <person name="Reardon M."/>
            <person name="Tsitrin T."/>
            <person name="Vuong H."/>
            <person name="Weaver B."/>
            <person name="Ciecko A."/>
            <person name="Tallon L."/>
            <person name="Jackson J."/>
            <person name="Pai G."/>
            <person name="Aken S.V."/>
            <person name="Utterback T."/>
            <person name="Reidmuller S."/>
            <person name="Feldblyum T."/>
            <person name="Hsiao J."/>
            <person name="Zismann V."/>
            <person name="Iobst S."/>
            <person name="de Vazeille A.R."/>
            <person name="Buell C.R."/>
            <person name="Ying K."/>
            <person name="Li Y."/>
            <person name="Lu T."/>
            <person name="Huang Y."/>
            <person name="Zhao Q."/>
            <person name="Feng Q."/>
            <person name="Zhang L."/>
            <person name="Zhu J."/>
            <person name="Weng Q."/>
            <person name="Mu J."/>
            <person name="Lu Y."/>
            <person name="Fan D."/>
            <person name="Liu Y."/>
            <person name="Guan J."/>
            <person name="Zhang Y."/>
            <person name="Yu S."/>
            <person name="Liu X."/>
            <person name="Zhang Y."/>
            <person name="Hong G."/>
            <person name="Han B."/>
            <person name="Choisne N."/>
            <person name="Demange N."/>
            <person name="Orjeda G."/>
            <person name="Samain S."/>
            <person name="Cattolico L."/>
            <person name="Pelletier E."/>
            <person name="Couloux A."/>
            <person name="Segurens B."/>
            <person name="Wincker P."/>
            <person name="D'Hont A."/>
            <person name="Scarpelli C."/>
            <person name="Weissenbach J."/>
            <person name="Salanoubat M."/>
            <person name="Quetier F."/>
            <person name="Yu Y."/>
            <person name="Kim H.R."/>
            <person name="Rambo T."/>
            <person name="Currie J."/>
            <person name="Collura K."/>
            <person name="Luo M."/>
            <person name="Yang T."/>
            <person name="Ammiraju J.S.S."/>
            <person name="Engler F."/>
            <person name="Soderlund C."/>
            <person name="Wing R.A."/>
            <person name="Palmer L.E."/>
            <person name="de la Bastide M."/>
            <person name="Spiegel L."/>
            <person name="Nascimento L."/>
            <person name="Zutavern T."/>
            <person name="O'Shaughnessy A."/>
            <person name="Dike S."/>
            <person name="Dedhia N."/>
            <person name="Preston R."/>
            <person name="Balija V."/>
            <person name="McCombie W.R."/>
            <person name="Chow T."/>
            <person name="Chen H."/>
            <person name="Chung M."/>
            <person name="Chen C."/>
            <person name="Shaw J."/>
            <person name="Wu H."/>
            <person name="Hsiao K."/>
            <person name="Chao Y."/>
            <person name="Chu M."/>
            <person name="Cheng C."/>
            <person name="Hour A."/>
            <person name="Lee P."/>
            <person name="Lin S."/>
            <person name="Lin Y."/>
            <person name="Liou J."/>
            <person name="Liu S."/>
            <person name="Hsing Y."/>
            <person name="Raghuvanshi S."/>
            <person name="Mohanty A."/>
            <person name="Bharti A.K."/>
            <person name="Gaur A."/>
            <person name="Gupta V."/>
            <person name="Kumar D."/>
            <person name="Ravi V."/>
            <person name="Vij S."/>
            <person name="Kapur A."/>
            <person name="Khurana P."/>
            <person name="Khurana P."/>
            <person name="Khurana J.P."/>
            <person name="Tyagi A.K."/>
            <person name="Gaikwad K."/>
            <person name="Singh A."/>
            <person name="Dalal V."/>
            <person name="Srivastava S."/>
            <person name="Dixit A."/>
            <person name="Pal A.K."/>
            <person name="Ghazi I.A."/>
            <person name="Yadav M."/>
            <person name="Pandit A."/>
            <person name="Bhargava A."/>
            <person name="Sureshbabu K."/>
            <person name="Batra K."/>
            <person name="Sharma T.R."/>
            <person name="Mohapatra T."/>
            <person name="Singh N.K."/>
            <person name="Messing J."/>
            <person name="Nelson A.B."/>
            <person name="Fuks G."/>
            <person name="Kavchok S."/>
            <person name="Keizer G."/>
            <person name="Linton E."/>
            <person name="Llaca V."/>
            <person name="Song R."/>
            <person name="Tanyolac B."/>
            <person name="Young S."/>
            <person name="Ho-Il K."/>
            <person name="Hahn J.H."/>
            <person name="Sangsakoo G."/>
            <person name="Vanavichit A."/>
            <person name="de Mattos Luiz.A.T."/>
            <person name="Zimmer P.D."/>
            <person name="Malone G."/>
            <person name="Dellagostin O."/>
            <person name="de Oliveira A.C."/>
            <person name="Bevan M."/>
            <person name="Bancroft I."/>
            <person name="Minx P."/>
            <person name="Cordum H."/>
            <person name="Wilson R."/>
            <person name="Cheng Z."/>
            <person name="Jin W."/>
            <person name="Jiang J."/>
            <person name="Leong S.A."/>
            <person name="Iwama H."/>
            <person name="Gojobori T."/>
            <person name="Itoh T."/>
            <person name="Niimura Y."/>
            <person name="Fujii Y."/>
            <person name="Habara T."/>
            <person name="Sakai H."/>
            <person name="Sato Y."/>
            <person name="Wilson G."/>
            <person name="Kumar K."/>
            <person name="McCouch S."/>
            <person name="Juretic N."/>
            <person name="Hoen D."/>
            <person name="Wright S."/>
            <person name="Bruskiewich R."/>
            <person name="Bureau T."/>
            <person name="Miyao A."/>
            <person name="Hirochika H."/>
            <person name="Nishikawa T."/>
            <person name="Kadowaki K."/>
            <person name="Sugiura M."/>
            <person name="Burr B."/>
            <person name="Sasaki T."/>
        </authorList>
    </citation>
    <scope>NUCLEOTIDE SEQUENCE [LARGE SCALE GENOMIC DNA]</scope>
    <source>
        <strain evidence="5">cv. Nipponbare</strain>
    </source>
</reference>
<dbReference type="AlphaFoldDB" id="Q7X8K0"/>
<dbReference type="Pfam" id="PF07727">
    <property type="entry name" value="RVT_2"/>
    <property type="match status" value="1"/>
</dbReference>
<dbReference type="InterPro" id="IPR043502">
    <property type="entry name" value="DNA/RNA_pol_sf"/>
</dbReference>
<feature type="region of interest" description="Disordered" evidence="1">
    <location>
        <begin position="1"/>
        <end position="71"/>
    </location>
</feature>
<sequence length="472" mass="52141">MSQESPGSGHQSPGSVSHASLHHASGSLPATPTPAPSAPSLAQSPNQPGAATTPTISASSTSAAALDTGAHDAPDTTTVLYQIDPVHQDSMVPPRPHTRLQSGICKEKVYTDGTVKWSCFSSSGEPQSLDEAFATNHWREAMDAEYQALMKNQTWHLVPLQQGRNIIDCKWVYKVKRKAYGSLDRYKARLVAKGFKQRYGIDYEDTFSHVVKATTIRTILSIAVSRGWSFRQLDVQNAFLHGILEEEVHMKQPSGYENSKFPNHICKLDKALYGLKQAPRAWYSKLSTKLQALGFKPSMADTSLFFYSKGDVNVFVLIYVDDIIVASSTPSATSALLQDLTKEFALKDLGELHYFLGIEVTRTEDGILLTQAKYASDVLRRVGMQDCKPAYDDSDRTGNPTLGPSSSQANPGQPFHILVVKQTEPQTKPYPLDMWKYGSALQQRPEDRSLYGRGATIKTMHPEPSLKPFWGF</sequence>
<evidence type="ECO:0000313" key="4">
    <source>
        <dbReference type="EMBL" id="CAE04381.1"/>
    </source>
</evidence>
<gene>
    <name evidence="3" type="ORF">OSJNBa0006M15.5</name>
    <name evidence="4" type="ORF">OSJNBa0027G07.23</name>
</gene>
<proteinExistence type="predicted"/>
<feature type="compositionally biased region" description="Low complexity" evidence="1">
    <location>
        <begin position="14"/>
        <end position="30"/>
    </location>
</feature>
<evidence type="ECO:0000256" key="1">
    <source>
        <dbReference type="SAM" id="MobiDB-lite"/>
    </source>
</evidence>
<dbReference type="SUPFAM" id="SSF56672">
    <property type="entry name" value="DNA/RNA polymerases"/>
    <property type="match status" value="1"/>
</dbReference>
<dbReference type="EMBL" id="AL731584">
    <property type="protein sequence ID" value="CAE02562.2"/>
    <property type="molecule type" value="Genomic_DNA"/>
</dbReference>
<reference evidence="3" key="1">
    <citation type="journal article" date="2002" name="Nature">
        <title>Sequence and analysis of rice chromosome 4.</title>
        <authorList>
            <person name="Feng Q."/>
            <person name="Zhang Y."/>
            <person name="Hao P."/>
            <person name="Wang S."/>
            <person name="Fu G."/>
            <person name="Huang Y."/>
            <person name="Li Y."/>
            <person name="Zhu J."/>
            <person name="Liu Y."/>
            <person name="Hu X."/>
            <person name="Jia P."/>
            <person name="Zhang Y."/>
            <person name="Zhao Q."/>
            <person name="Ying K."/>
            <person name="Yu S."/>
            <person name="Tang Y."/>
            <person name="Weng Q."/>
            <person name="Zhang L."/>
            <person name="Lu Y."/>
            <person name="Mu J."/>
            <person name="Lu Y."/>
            <person name="Zhang L.S."/>
            <person name="Yu Z."/>
            <person name="Fan D."/>
            <person name="Liu X."/>
            <person name="Lu T."/>
            <person name="Li C."/>
            <person name="Wu Y."/>
            <person name="Sun T."/>
            <person name="Lei H."/>
            <person name="Li T."/>
            <person name="Hu H."/>
            <person name="Guan J."/>
            <person name="Wu M."/>
            <person name="Zhang R."/>
            <person name="Zhou B."/>
            <person name="Chen Z."/>
            <person name="Chen L."/>
            <person name="Jin Z."/>
            <person name="Wang R."/>
            <person name="Yin H."/>
            <person name="Cai Z."/>
            <person name="Ren S."/>
            <person name="Lv G."/>
            <person name="Gu W."/>
            <person name="Zhu G."/>
            <person name="Tu Y."/>
            <person name="Jia J."/>
            <person name="Zhang Y."/>
            <person name="Chen J."/>
            <person name="Kang H."/>
            <person name="Chen X."/>
            <person name="Shao C."/>
            <person name="Sun Y."/>
            <person name="Hu Q."/>
            <person name="Zhang X."/>
            <person name="Zhang W."/>
            <person name="Wang L."/>
            <person name="Ding C."/>
            <person name="Sheng H."/>
            <person name="Gu J."/>
            <person name="Chen S."/>
            <person name="Ni L."/>
            <person name="Zhu F."/>
            <person name="Chen W."/>
            <person name="Lan L."/>
            <person name="Lai Y."/>
            <person name="Cheng Z."/>
            <person name="Gu M."/>
            <person name="Jiang J."/>
            <person name="Li J."/>
            <person name="Hong G."/>
            <person name="Xue Y."/>
            <person name="Han B."/>
        </authorList>
    </citation>
    <scope>NUCLEOTIDE SEQUENCE</scope>
</reference>
<feature type="domain" description="Reverse transcriptase Ty1/copia-type" evidence="2">
    <location>
        <begin position="152"/>
        <end position="391"/>
    </location>
</feature>
<name>Q7X8K0_ORYSJ</name>
<feature type="compositionally biased region" description="Low complexity" evidence="1">
    <location>
        <begin position="38"/>
        <end position="65"/>
    </location>
</feature>
<accession>Q7X8K0</accession>
<organism evidence="3 5">
    <name type="scientific">Oryza sativa subsp. japonica</name>
    <name type="common">Rice</name>
    <dbReference type="NCBI Taxonomy" id="39947"/>
    <lineage>
        <taxon>Eukaryota</taxon>
        <taxon>Viridiplantae</taxon>
        <taxon>Streptophyta</taxon>
        <taxon>Embryophyta</taxon>
        <taxon>Tracheophyta</taxon>
        <taxon>Spermatophyta</taxon>
        <taxon>Magnoliopsida</taxon>
        <taxon>Liliopsida</taxon>
        <taxon>Poales</taxon>
        <taxon>Poaceae</taxon>
        <taxon>BOP clade</taxon>
        <taxon>Oryzoideae</taxon>
        <taxon>Oryzeae</taxon>
        <taxon>Oryzinae</taxon>
        <taxon>Oryza</taxon>
        <taxon>Oryza sativa</taxon>
    </lineage>
</organism>
<dbReference type="PANTHER" id="PTHR43383:SF2">
    <property type="entry name" value="AMIDOHYDROLASE 2 FAMILY PROTEIN"/>
    <property type="match status" value="1"/>
</dbReference>
<evidence type="ECO:0000259" key="2">
    <source>
        <dbReference type="Pfam" id="PF07727"/>
    </source>
</evidence>
<dbReference type="Proteomes" id="UP000000763">
    <property type="component" value="Chromosome 4"/>
</dbReference>
<evidence type="ECO:0000313" key="5">
    <source>
        <dbReference type="Proteomes" id="UP000000763"/>
    </source>
</evidence>
<dbReference type="PANTHER" id="PTHR43383">
    <property type="entry name" value="NODULIN 6"/>
    <property type="match status" value="1"/>
</dbReference>
<dbReference type="EMBL" id="AL662937">
    <property type="protein sequence ID" value="CAE04381.1"/>
    <property type="molecule type" value="Genomic_DNA"/>
</dbReference>
<feature type="compositionally biased region" description="Polar residues" evidence="1">
    <location>
        <begin position="1"/>
        <end position="13"/>
    </location>
</feature>
<evidence type="ECO:0000313" key="3">
    <source>
        <dbReference type="EMBL" id="CAE02562.2"/>
    </source>
</evidence>